<evidence type="ECO:0000256" key="10">
    <source>
        <dbReference type="ARBA" id="ARBA00023264"/>
    </source>
</evidence>
<keyword evidence="3 12" id="KW-0444">Lipid biosynthesis</keyword>
<keyword evidence="13" id="KW-0812">Transmembrane</keyword>
<evidence type="ECO:0000256" key="12">
    <source>
        <dbReference type="HAMAP-Rule" id="MF_00662"/>
    </source>
</evidence>
<comment type="catalytic activity">
    <reaction evidence="12">
        <text>a 1,2-diacyl-sn-glycero-3-phospho-L-serine + H(+) = a 1,2-diacyl-sn-glycero-3-phosphoethanolamine + CO2</text>
        <dbReference type="Rhea" id="RHEA:20828"/>
        <dbReference type="ChEBI" id="CHEBI:15378"/>
        <dbReference type="ChEBI" id="CHEBI:16526"/>
        <dbReference type="ChEBI" id="CHEBI:57262"/>
        <dbReference type="ChEBI" id="CHEBI:64612"/>
        <dbReference type="EC" id="4.1.1.65"/>
    </reaction>
</comment>
<keyword evidence="4 12" id="KW-0210">Decarboxylase</keyword>
<comment type="similarity">
    <text evidence="12">Belongs to the phosphatidylserine decarboxylase family. PSD-B subfamily. Prokaryotic type I sub-subfamily.</text>
</comment>
<keyword evidence="10 12" id="KW-1208">Phospholipid metabolism</keyword>
<evidence type="ECO:0000256" key="2">
    <source>
        <dbReference type="ARBA" id="ARBA00022475"/>
    </source>
</evidence>
<dbReference type="PANTHER" id="PTHR10067">
    <property type="entry name" value="PHOSPHATIDYLSERINE DECARBOXYLASE"/>
    <property type="match status" value="1"/>
</dbReference>
<keyword evidence="13" id="KW-1133">Transmembrane helix</keyword>
<evidence type="ECO:0000256" key="7">
    <source>
        <dbReference type="ARBA" id="ARBA00023145"/>
    </source>
</evidence>
<keyword evidence="5 12" id="KW-0443">Lipid metabolism</keyword>
<evidence type="ECO:0000313" key="14">
    <source>
        <dbReference type="EMBL" id="MBK1631508.1"/>
    </source>
</evidence>
<evidence type="ECO:0000256" key="4">
    <source>
        <dbReference type="ARBA" id="ARBA00022793"/>
    </source>
</evidence>
<feature type="modified residue" description="Pyruvic acid (Ser); by autocatalysis" evidence="12">
    <location>
        <position position="272"/>
    </location>
</feature>
<comment type="pathway">
    <text evidence="12">Phospholipid metabolism; phosphatidylethanolamine biosynthesis; phosphatidylethanolamine from CDP-diacylglycerol: step 2/2.</text>
</comment>
<keyword evidence="11 12" id="KW-0670">Pyruvate</keyword>
<protein>
    <recommendedName>
        <fullName evidence="12">Phosphatidylserine decarboxylase proenzyme</fullName>
        <ecNumber evidence="12">4.1.1.65</ecNumber>
    </recommendedName>
    <component>
        <recommendedName>
            <fullName evidence="12">Phosphatidylserine decarboxylase alpha chain</fullName>
        </recommendedName>
    </component>
    <component>
        <recommendedName>
            <fullName evidence="12">Phosphatidylserine decarboxylase beta chain</fullName>
        </recommendedName>
    </component>
</protein>
<dbReference type="EC" id="4.1.1.65" evidence="12"/>
<dbReference type="EMBL" id="NRRV01000027">
    <property type="protein sequence ID" value="MBK1631508.1"/>
    <property type="molecule type" value="Genomic_DNA"/>
</dbReference>
<feature type="chain" id="PRO_5044919780" description="Phosphatidylserine decarboxylase beta chain" evidence="12">
    <location>
        <begin position="1"/>
        <end position="271"/>
    </location>
</feature>
<feature type="site" description="Cleavage (non-hydrolytic); by autocatalysis" evidence="12">
    <location>
        <begin position="271"/>
        <end position="272"/>
    </location>
</feature>
<evidence type="ECO:0000256" key="8">
    <source>
        <dbReference type="ARBA" id="ARBA00023209"/>
    </source>
</evidence>
<comment type="subunit">
    <text evidence="12">Heterodimer of a large membrane-associated beta subunit and a small pyruvoyl-containing alpha subunit.</text>
</comment>
<dbReference type="Proteomes" id="UP000748752">
    <property type="component" value="Unassembled WGS sequence"/>
</dbReference>
<evidence type="ECO:0000256" key="11">
    <source>
        <dbReference type="ARBA" id="ARBA00023317"/>
    </source>
</evidence>
<keyword evidence="8 12" id="KW-0594">Phospholipid biosynthesis</keyword>
<gene>
    <name evidence="12 14" type="primary">psd</name>
    <name evidence="14" type="ORF">CKO31_12295</name>
</gene>
<keyword evidence="9 12" id="KW-0456">Lyase</keyword>
<feature type="active site" description="Charge relay system; for autoendoproteolytic cleavage activity" evidence="12">
    <location>
        <position position="272"/>
    </location>
</feature>
<feature type="transmembrane region" description="Helical" evidence="13">
    <location>
        <begin position="214"/>
        <end position="235"/>
    </location>
</feature>
<dbReference type="NCBIfam" id="TIGR00163">
    <property type="entry name" value="PS_decarb"/>
    <property type="match status" value="1"/>
</dbReference>
<comment type="pathway">
    <text evidence="1">Lipid metabolism.</text>
</comment>
<evidence type="ECO:0000256" key="9">
    <source>
        <dbReference type="ARBA" id="ARBA00023239"/>
    </source>
</evidence>
<proteinExistence type="inferred from homology"/>
<evidence type="ECO:0000256" key="6">
    <source>
        <dbReference type="ARBA" id="ARBA00023136"/>
    </source>
</evidence>
<comment type="caution">
    <text evidence="14">The sequence shown here is derived from an EMBL/GenBank/DDBJ whole genome shotgun (WGS) entry which is preliminary data.</text>
</comment>
<dbReference type="InterPro" id="IPR033177">
    <property type="entry name" value="PSD-B"/>
</dbReference>
<dbReference type="Pfam" id="PF02666">
    <property type="entry name" value="PS_Dcarbxylase"/>
    <property type="match status" value="1"/>
</dbReference>
<feature type="active site" description="Charge relay system; for autoendoproteolytic cleavage activity" evidence="12">
    <location>
        <position position="169"/>
    </location>
</feature>
<dbReference type="HAMAP" id="MF_00662">
    <property type="entry name" value="PS_decarb_PSD_B_type1"/>
    <property type="match status" value="1"/>
</dbReference>
<dbReference type="InterPro" id="IPR003817">
    <property type="entry name" value="PS_Dcarbxylase"/>
</dbReference>
<dbReference type="RefSeq" id="WP_200237859.1">
    <property type="nucleotide sequence ID" value="NZ_NRRV01000027.1"/>
</dbReference>
<comment type="cofactor">
    <cofactor evidence="12">
        <name>pyruvate</name>
        <dbReference type="ChEBI" id="CHEBI:15361"/>
    </cofactor>
    <text evidence="12">Binds 1 pyruvoyl group covalently per subunit.</text>
</comment>
<feature type="chain" id="PRO_5044919781" description="Phosphatidylserine decarboxylase alpha chain" evidence="12">
    <location>
        <begin position="272"/>
        <end position="310"/>
    </location>
</feature>
<reference evidence="14 15" key="1">
    <citation type="journal article" date="2020" name="Microorganisms">
        <title>Osmotic Adaptation and Compatible Solute Biosynthesis of Phototrophic Bacteria as Revealed from Genome Analyses.</title>
        <authorList>
            <person name="Imhoff J.F."/>
            <person name="Rahn T."/>
            <person name="Kunzel S."/>
            <person name="Keller A."/>
            <person name="Neulinger S.C."/>
        </authorList>
    </citation>
    <scope>NUCLEOTIDE SEQUENCE [LARGE SCALE GENOMIC DNA]</scope>
    <source>
        <strain evidence="14 15">DSM 6210</strain>
    </source>
</reference>
<evidence type="ECO:0000256" key="1">
    <source>
        <dbReference type="ARBA" id="ARBA00005189"/>
    </source>
</evidence>
<evidence type="ECO:0000256" key="5">
    <source>
        <dbReference type="ARBA" id="ARBA00023098"/>
    </source>
</evidence>
<evidence type="ECO:0000256" key="3">
    <source>
        <dbReference type="ARBA" id="ARBA00022516"/>
    </source>
</evidence>
<sequence length="310" mass="33109">MSPSGSPLGSEALQSGGRRLRAVGERLFVGLQTVLPQHPLSRLVHRLTRLPAGPVTHLAVRAFVRAYGVDLHEAAQPAASAYRTFNDFFTRALRADARPLDPRPEALLAPADARISEIGSLTGGRLLQAKGQSFDVQALLGGDPRLAATFADGAFATLYLAPRDYHRVHMPVSGRLRSAFHVPGRLFSVNPVTAARVPRLYARNERVVTLFDTAAGPLAVVLVGAIFVGGIATVWQGQVTPPRGRRLQHLQLPTPAPTLARGAELGRFDMGSTVILLLPRDSVTWLPEQAAGQRVCMGKALGLLTASPAS</sequence>
<keyword evidence="7 12" id="KW-0865">Zymogen</keyword>
<keyword evidence="2 12" id="KW-1003">Cell membrane</keyword>
<name>A0ABS1CI37_9GAMM</name>
<organism evidence="14 15">
    <name type="scientific">Thiohalocapsa halophila</name>
    <dbReference type="NCBI Taxonomy" id="69359"/>
    <lineage>
        <taxon>Bacteria</taxon>
        <taxon>Pseudomonadati</taxon>
        <taxon>Pseudomonadota</taxon>
        <taxon>Gammaproteobacteria</taxon>
        <taxon>Chromatiales</taxon>
        <taxon>Chromatiaceae</taxon>
        <taxon>Thiohalocapsa</taxon>
    </lineage>
</organism>
<feature type="active site" description="Schiff-base intermediate with substrate; via pyruvic acid; for decarboxylase activity" evidence="12">
    <location>
        <position position="272"/>
    </location>
</feature>
<comment type="function">
    <text evidence="12">Catalyzes the formation of phosphatidylethanolamine (PtdEtn) from phosphatidylserine (PtdSer).</text>
</comment>
<dbReference type="PANTHER" id="PTHR10067:SF6">
    <property type="entry name" value="PHOSPHATIDYLSERINE DECARBOXYLASE PROENZYME, MITOCHONDRIAL"/>
    <property type="match status" value="1"/>
</dbReference>
<comment type="subcellular location">
    <subcellularLocation>
        <location evidence="12">Cell membrane</location>
        <topology evidence="12">Peripheral membrane protein</topology>
    </subcellularLocation>
</comment>
<feature type="active site" description="Charge relay system; for autoendoproteolytic cleavage activity" evidence="12">
    <location>
        <position position="112"/>
    </location>
</feature>
<evidence type="ECO:0000313" key="15">
    <source>
        <dbReference type="Proteomes" id="UP000748752"/>
    </source>
</evidence>
<keyword evidence="15" id="KW-1185">Reference proteome</keyword>
<evidence type="ECO:0000256" key="13">
    <source>
        <dbReference type="SAM" id="Phobius"/>
    </source>
</evidence>
<dbReference type="InterPro" id="IPR033178">
    <property type="entry name" value="PSD_type1_pro"/>
</dbReference>
<comment type="PTM">
    <text evidence="12">Is synthesized initially as an inactive proenzyme. Formation of the active enzyme involves a self-maturation process in which the active site pyruvoyl group is generated from an internal serine residue via an autocatalytic post-translational modification. Two non-identical subunits are generated from the proenzyme in this reaction, and the pyruvate is formed at the N-terminus of the alpha chain, which is derived from the carboxyl end of the proenzyme. The autoendoproteolytic cleavage occurs by a canonical serine protease mechanism, in which the side chain hydroxyl group of the serine supplies its oxygen atom to form the C-terminus of the beta chain, while the remainder of the serine residue undergoes an oxidative deamination to produce ammonia and the pyruvoyl prosthetic group on the alpha chain. During this reaction, the Ser that is part of the protease active site of the proenzyme becomes the pyruvoyl prosthetic group, which constitutes an essential element of the active site of the mature decarboxylase.</text>
</comment>
<keyword evidence="6 12" id="KW-0472">Membrane</keyword>
<accession>A0ABS1CI37</accession>